<dbReference type="GO" id="GO:0006730">
    <property type="term" value="P:one-carbon metabolic process"/>
    <property type="evidence" value="ECO:0007669"/>
    <property type="project" value="UniProtKB-KW"/>
</dbReference>
<comment type="caution">
    <text evidence="9">The sequence shown here is derived from an EMBL/GenBank/DDBJ whole genome shotgun (WGS) entry which is preliminary data.</text>
</comment>
<dbReference type="Gene3D" id="3.20.20.70">
    <property type="entry name" value="Aldolase class I"/>
    <property type="match status" value="1"/>
</dbReference>
<organism evidence="9 10">
    <name type="scientific">Aerococcus christensenii</name>
    <dbReference type="NCBI Taxonomy" id="87541"/>
    <lineage>
        <taxon>Bacteria</taxon>
        <taxon>Bacillati</taxon>
        <taxon>Bacillota</taxon>
        <taxon>Bacilli</taxon>
        <taxon>Lactobacillales</taxon>
        <taxon>Aerococcaceae</taxon>
        <taxon>Aerococcus</taxon>
    </lineage>
</organism>
<keyword evidence="5" id="KW-0554">One-carbon metabolism</keyword>
<feature type="domain" description="Orotidine 5'-phosphate decarboxylase" evidence="8">
    <location>
        <begin position="5"/>
        <end position="203"/>
    </location>
</feature>
<dbReference type="FunFam" id="3.20.20.70:FF:000022">
    <property type="entry name" value="3-keto-L-gulonate-6-phosphate decarboxylase UlaD"/>
    <property type="match status" value="1"/>
</dbReference>
<dbReference type="Pfam" id="PF00215">
    <property type="entry name" value="OMPdecase"/>
    <property type="match status" value="1"/>
</dbReference>
<dbReference type="KEGG" id="acg:AWM71_03555"/>
<dbReference type="EMBL" id="PKGZ01000012">
    <property type="protein sequence ID" value="PKY90786.1"/>
    <property type="molecule type" value="Genomic_DNA"/>
</dbReference>
<comment type="similarity">
    <text evidence="3">Belongs to the HPS/KGPDC family. HPS subfamily.</text>
</comment>
<dbReference type="GO" id="GO:0033982">
    <property type="term" value="F:3-dehydro-L-gulonate-6-phosphate decarboxylase activity"/>
    <property type="evidence" value="ECO:0007669"/>
    <property type="project" value="TreeGrafter"/>
</dbReference>
<gene>
    <name evidence="9" type="primary">ulaD</name>
    <name evidence="9" type="ORF">CYJ27_08155</name>
</gene>
<accession>A0A0X8F6W1</accession>
<dbReference type="InterPro" id="IPR001754">
    <property type="entry name" value="OMPdeCOase_dom"/>
</dbReference>
<comment type="pathway">
    <text evidence="2">One-carbon metabolism; formaldehyde assimilation via RuMP pathway; D-fructose 6-phosphate from D-ribulose 5-phosphate and formaldehyde: step 1/2.</text>
</comment>
<evidence type="ECO:0000256" key="1">
    <source>
        <dbReference type="ARBA" id="ARBA00000718"/>
    </source>
</evidence>
<keyword evidence="7" id="KW-0119">Carbohydrate metabolism</keyword>
<dbReference type="RefSeq" id="WP_060776160.1">
    <property type="nucleotide sequence ID" value="NZ_CP014159.1"/>
</dbReference>
<proteinExistence type="inferred from homology"/>
<evidence type="ECO:0000313" key="9">
    <source>
        <dbReference type="EMBL" id="PKY90786.1"/>
    </source>
</evidence>
<evidence type="ECO:0000313" key="10">
    <source>
        <dbReference type="Proteomes" id="UP000234775"/>
    </source>
</evidence>
<dbReference type="KEGG" id="acg:AWM71_00405"/>
<dbReference type="CDD" id="cd04726">
    <property type="entry name" value="KGPDC_HPS"/>
    <property type="match status" value="1"/>
</dbReference>
<dbReference type="EC" id="4.1.2.43" evidence="4"/>
<reference evidence="9 10" key="1">
    <citation type="submission" date="2017-12" db="EMBL/GenBank/DDBJ databases">
        <title>Phylogenetic diversity of female urinary microbiome.</title>
        <authorList>
            <person name="Thomas-White K."/>
            <person name="Wolfe A.J."/>
        </authorList>
    </citation>
    <scope>NUCLEOTIDE SEQUENCE [LARGE SCALE GENOMIC DNA]</scope>
    <source>
        <strain evidence="9 10">UMB0844</strain>
    </source>
</reference>
<name>A0A0X8F6W1_9LACT</name>
<dbReference type="Proteomes" id="UP000234775">
    <property type="component" value="Unassembled WGS sequence"/>
</dbReference>
<dbReference type="GO" id="GO:0006207">
    <property type="term" value="P:'de novo' pyrimidine nucleobase biosynthetic process"/>
    <property type="evidence" value="ECO:0007669"/>
    <property type="project" value="InterPro"/>
</dbReference>
<dbReference type="NCBIfam" id="NF009832">
    <property type="entry name" value="PRK13306.1"/>
    <property type="match status" value="1"/>
</dbReference>
<evidence type="ECO:0000259" key="8">
    <source>
        <dbReference type="SMART" id="SM00934"/>
    </source>
</evidence>
<dbReference type="GO" id="GO:0043801">
    <property type="term" value="F:hexulose-6-phosphate synthase activity"/>
    <property type="evidence" value="ECO:0007669"/>
    <property type="project" value="UniProtKB-EC"/>
</dbReference>
<evidence type="ECO:0000256" key="6">
    <source>
        <dbReference type="ARBA" id="ARBA00023239"/>
    </source>
</evidence>
<keyword evidence="6 9" id="KW-0456">Lyase</keyword>
<dbReference type="PANTHER" id="PTHR35039">
    <property type="entry name" value="3-KETO-L-GULONATE-6-PHOSPHATE DECARBOXYLASE SGBH-RELATED"/>
    <property type="match status" value="1"/>
</dbReference>
<dbReference type="InterPro" id="IPR013785">
    <property type="entry name" value="Aldolase_TIM"/>
</dbReference>
<evidence type="ECO:0000256" key="5">
    <source>
        <dbReference type="ARBA" id="ARBA00022563"/>
    </source>
</evidence>
<evidence type="ECO:0000256" key="2">
    <source>
        <dbReference type="ARBA" id="ARBA00005014"/>
    </source>
</evidence>
<evidence type="ECO:0000256" key="4">
    <source>
        <dbReference type="ARBA" id="ARBA00012890"/>
    </source>
</evidence>
<dbReference type="InterPro" id="IPR041710">
    <property type="entry name" value="HPS/KGPDC"/>
</dbReference>
<keyword evidence="10" id="KW-1185">Reference proteome</keyword>
<protein>
    <recommendedName>
        <fullName evidence="4">3-hexulose-6-phosphate synthase</fullName>
        <ecNumber evidence="4">4.1.2.43</ecNumber>
    </recommendedName>
</protein>
<dbReference type="GO" id="GO:0019854">
    <property type="term" value="P:L-ascorbic acid catabolic process"/>
    <property type="evidence" value="ECO:0007669"/>
    <property type="project" value="TreeGrafter"/>
</dbReference>
<dbReference type="SMART" id="SM00934">
    <property type="entry name" value="OMPdecase"/>
    <property type="match status" value="1"/>
</dbReference>
<evidence type="ECO:0000256" key="7">
    <source>
        <dbReference type="ARBA" id="ARBA00023277"/>
    </source>
</evidence>
<dbReference type="AlphaFoldDB" id="A0A0X8F6W1"/>
<dbReference type="SUPFAM" id="SSF51366">
    <property type="entry name" value="Ribulose-phoshate binding barrel"/>
    <property type="match status" value="1"/>
</dbReference>
<dbReference type="PANTHER" id="PTHR35039:SF3">
    <property type="entry name" value="3-KETO-L-GULONATE-6-PHOSPHATE DECARBOXYLASE SGBH-RELATED"/>
    <property type="match status" value="1"/>
</dbReference>
<comment type="catalytic activity">
    <reaction evidence="1">
        <text>D-ribulose 5-phosphate + formaldehyde = D-arabino-hex-3-ulose 6-phosphate</text>
        <dbReference type="Rhea" id="RHEA:25201"/>
        <dbReference type="ChEBI" id="CHEBI:16842"/>
        <dbReference type="ChEBI" id="CHEBI:58121"/>
        <dbReference type="ChEBI" id="CHEBI:58542"/>
        <dbReference type="EC" id="4.1.2.43"/>
    </reaction>
</comment>
<dbReference type="GO" id="GO:0004590">
    <property type="term" value="F:orotidine-5'-phosphate decarboxylase activity"/>
    <property type="evidence" value="ECO:0007669"/>
    <property type="project" value="InterPro"/>
</dbReference>
<dbReference type="InterPro" id="IPR011060">
    <property type="entry name" value="RibuloseP-bd_barrel"/>
</dbReference>
<evidence type="ECO:0000256" key="3">
    <source>
        <dbReference type="ARBA" id="ARBA00006350"/>
    </source>
</evidence>
<sequence>MSLPKLQIACDHNDLASALADIKAVGDVVDIIEAGTILLLQDGAEVVRCFRALYPDKLIVADPKCADAGGTVAKNLKEAGANFMTCICSATIPTMKAAAKEVDEVQVELYGDWTYDQAQAWLDAGIHQAIYHQSRDALLAGETWGEKDLTKVKKLVDMGFKVSVTGGLKVEILDLFKGVEVYTFIAGRGITQAEDPKQAAIDFQNKIKEIWG</sequence>